<proteinExistence type="predicted"/>
<dbReference type="EMBL" id="LGEQ01000043">
    <property type="protein sequence ID" value="KUJ92902.1"/>
    <property type="molecule type" value="Genomic_DNA"/>
</dbReference>
<organism evidence="4 5">
    <name type="scientific">Archaeoglobus fulgidus</name>
    <dbReference type="NCBI Taxonomy" id="2234"/>
    <lineage>
        <taxon>Archaea</taxon>
        <taxon>Methanobacteriati</taxon>
        <taxon>Methanobacteriota</taxon>
        <taxon>Archaeoglobi</taxon>
        <taxon>Archaeoglobales</taxon>
        <taxon>Archaeoglobaceae</taxon>
        <taxon>Archaeoglobus</taxon>
    </lineage>
</organism>
<dbReference type="InterPro" id="IPR010163">
    <property type="entry name" value="Csa3"/>
</dbReference>
<evidence type="ECO:0000313" key="4">
    <source>
        <dbReference type="EMBL" id="KUK06332.1"/>
    </source>
</evidence>
<gene>
    <name evidence="3" type="ORF">XD40_1908</name>
    <name evidence="4" type="ORF">XD48_1429</name>
</gene>
<dbReference type="Proteomes" id="UP000054307">
    <property type="component" value="Unassembled WGS sequence"/>
</dbReference>
<evidence type="ECO:0000259" key="2">
    <source>
        <dbReference type="Pfam" id="PF22662"/>
    </source>
</evidence>
<dbReference type="Gene3D" id="1.10.10.10">
    <property type="entry name" value="Winged helix-like DNA-binding domain superfamily/Winged helix DNA-binding domain"/>
    <property type="match status" value="1"/>
</dbReference>
<comment type="caution">
    <text evidence="4">The sequence shown here is derived from an EMBL/GenBank/DDBJ whole genome shotgun (WGS) entry which is preliminary data.</text>
</comment>
<dbReference type="RefSeq" id="WP_010879362.1">
    <property type="nucleotide sequence ID" value="NZ_FJNF01000160.1"/>
</dbReference>
<dbReference type="SUPFAM" id="SSF46785">
    <property type="entry name" value="Winged helix' DNA-binding domain"/>
    <property type="match status" value="1"/>
</dbReference>
<protein>
    <recommendedName>
        <fullName evidence="7">CRISPR locus-related DNA-binding protein</fullName>
    </recommendedName>
</protein>
<evidence type="ECO:0000259" key="1">
    <source>
        <dbReference type="Pfam" id="PF01022"/>
    </source>
</evidence>
<reference evidence="5 6" key="2">
    <citation type="journal article" date="2015" name="MBio">
        <title>Genome-Resolved Metagenomic Analysis Reveals Roles for Candidate Phyla and Other Microbial Community Members in Biogeochemical Transformations in Oil Reservoirs.</title>
        <authorList>
            <person name="Hu P."/>
            <person name="Tom L."/>
            <person name="Singh A."/>
            <person name="Thomas B.C."/>
            <person name="Baker B.J."/>
            <person name="Piceno Y.M."/>
            <person name="Andersen G.L."/>
            <person name="Banfield J.F."/>
        </authorList>
    </citation>
    <scope>NUCLEOTIDE SEQUENCE [LARGE SCALE GENOMIC DNA]</scope>
</reference>
<dbReference type="InterPro" id="IPR036390">
    <property type="entry name" value="WH_DNA-bd_sf"/>
</dbReference>
<evidence type="ECO:0000313" key="3">
    <source>
        <dbReference type="EMBL" id="KUJ92902.1"/>
    </source>
</evidence>
<dbReference type="EMBL" id="LGEX01000040">
    <property type="protein sequence ID" value="KUK06332.1"/>
    <property type="molecule type" value="Genomic_DNA"/>
</dbReference>
<dbReference type="AlphaFoldDB" id="A0A101E0J7"/>
<dbReference type="PATRIC" id="fig|2234.6.peg.619"/>
<evidence type="ECO:0008006" key="7">
    <source>
        <dbReference type="Google" id="ProtNLM"/>
    </source>
</evidence>
<feature type="domain" description="Csa3 N-terminal" evidence="2">
    <location>
        <begin position="4"/>
        <end position="114"/>
    </location>
</feature>
<name>A0A101E0J7_ARCFL</name>
<dbReference type="Pfam" id="PF01022">
    <property type="entry name" value="HTH_5"/>
    <property type="match status" value="1"/>
</dbReference>
<sequence length="213" mass="23795">MRTALIATLGFDEKFCYRAILRHGIKEGDRVILITTQMVERVAKAYEWIRKLLETSYGDRVEVEVLQVELKSVEKAIREVADKIKEVEGYDLVVVNISGGMRVLVVIVLLACMLGLPENLKVEIEKEDFSDIVELPVGVLKIVKSPLGDDKVEVLKAVMNGLRDVRGLSKHLGKDESTIRRHLAALEKMGLIEVKKRKPLIVSATELAGLIVP</sequence>
<evidence type="ECO:0000313" key="6">
    <source>
        <dbReference type="Proteomes" id="UP000054307"/>
    </source>
</evidence>
<dbReference type="Pfam" id="PF22662">
    <property type="entry name" value="Csa3_N"/>
    <property type="match status" value="1"/>
</dbReference>
<feature type="domain" description="HTH arsR-type" evidence="1">
    <location>
        <begin position="150"/>
        <end position="193"/>
    </location>
</feature>
<dbReference type="InterPro" id="IPR001845">
    <property type="entry name" value="HTH_ArsR_DNA-bd_dom"/>
</dbReference>
<dbReference type="GO" id="GO:0003700">
    <property type="term" value="F:DNA-binding transcription factor activity"/>
    <property type="evidence" value="ECO:0007669"/>
    <property type="project" value="InterPro"/>
</dbReference>
<dbReference type="CDD" id="cd09655">
    <property type="entry name" value="CasRa_I-A"/>
    <property type="match status" value="1"/>
</dbReference>
<dbReference type="OMA" id="EKFCYRA"/>
<evidence type="ECO:0000313" key="5">
    <source>
        <dbReference type="Proteomes" id="UP000054015"/>
    </source>
</evidence>
<dbReference type="SMR" id="A0A101E0J7"/>
<dbReference type="Proteomes" id="UP000054015">
    <property type="component" value="Unassembled WGS sequence"/>
</dbReference>
<dbReference type="InterPro" id="IPR036388">
    <property type="entry name" value="WH-like_DNA-bd_sf"/>
</dbReference>
<dbReference type="GeneID" id="1485090"/>
<dbReference type="NCBIfam" id="TIGR01884">
    <property type="entry name" value="cas_HTH"/>
    <property type="match status" value="1"/>
</dbReference>
<dbReference type="Gene3D" id="3.40.50.11700">
    <property type="match status" value="1"/>
</dbReference>
<dbReference type="InterPro" id="IPR054588">
    <property type="entry name" value="Csa3_N"/>
</dbReference>
<accession>A0A101E0J7</accession>
<reference evidence="4" key="1">
    <citation type="journal article" date="2015" name="MBio">
        <title>Genome-resolved metagenomic analysis reveals roles for candidate phyla and other microbial community members in biogeochemical transformations in oil reservoirs.</title>
        <authorList>
            <person name="Hu P."/>
            <person name="Tom L."/>
            <person name="Singh A."/>
            <person name="Thomas B.C."/>
            <person name="Baker B.J."/>
            <person name="Piceno Y.M."/>
            <person name="Andersen G.L."/>
            <person name="Banfield J.F."/>
        </authorList>
    </citation>
    <scope>NUCLEOTIDE SEQUENCE [LARGE SCALE GENOMIC DNA]</scope>
    <source>
        <strain evidence="4">49_2300</strain>
        <strain evidence="3">49_95</strain>
    </source>
</reference>